<proteinExistence type="predicted"/>
<name>A0A0A8Z1X3_ARUDO</name>
<reference evidence="1" key="1">
    <citation type="submission" date="2014-09" db="EMBL/GenBank/DDBJ databases">
        <authorList>
            <person name="Magalhaes I.L.F."/>
            <person name="Oliveira U."/>
            <person name="Santos F.R."/>
            <person name="Vidigal T.H.D.A."/>
            <person name="Brescovit A.D."/>
            <person name="Santos A.J."/>
        </authorList>
    </citation>
    <scope>NUCLEOTIDE SEQUENCE</scope>
    <source>
        <tissue evidence="1">Shoot tissue taken approximately 20 cm above the soil surface</tissue>
    </source>
</reference>
<evidence type="ECO:0000313" key="1">
    <source>
        <dbReference type="EMBL" id="JAD32811.1"/>
    </source>
</evidence>
<reference evidence="1" key="2">
    <citation type="journal article" date="2015" name="Data Brief">
        <title>Shoot transcriptome of the giant reed, Arundo donax.</title>
        <authorList>
            <person name="Barrero R.A."/>
            <person name="Guerrero F.D."/>
            <person name="Moolhuijzen P."/>
            <person name="Goolsby J.A."/>
            <person name="Tidwell J."/>
            <person name="Bellgard S.E."/>
            <person name="Bellgard M.I."/>
        </authorList>
    </citation>
    <scope>NUCLEOTIDE SEQUENCE</scope>
    <source>
        <tissue evidence="1">Shoot tissue taken approximately 20 cm above the soil surface</tissue>
    </source>
</reference>
<sequence length="31" mass="3386">MLNSTSLNLLSRIKLCKAIHAIIILICFSVG</sequence>
<dbReference type="EMBL" id="GBRH01265084">
    <property type="protein sequence ID" value="JAD32811.1"/>
    <property type="molecule type" value="Transcribed_RNA"/>
</dbReference>
<organism evidence="1">
    <name type="scientific">Arundo donax</name>
    <name type="common">Giant reed</name>
    <name type="synonym">Donax arundinaceus</name>
    <dbReference type="NCBI Taxonomy" id="35708"/>
    <lineage>
        <taxon>Eukaryota</taxon>
        <taxon>Viridiplantae</taxon>
        <taxon>Streptophyta</taxon>
        <taxon>Embryophyta</taxon>
        <taxon>Tracheophyta</taxon>
        <taxon>Spermatophyta</taxon>
        <taxon>Magnoliopsida</taxon>
        <taxon>Liliopsida</taxon>
        <taxon>Poales</taxon>
        <taxon>Poaceae</taxon>
        <taxon>PACMAD clade</taxon>
        <taxon>Arundinoideae</taxon>
        <taxon>Arundineae</taxon>
        <taxon>Arundo</taxon>
    </lineage>
</organism>
<protein>
    <submittedName>
        <fullName evidence="1">Uncharacterized protein</fullName>
    </submittedName>
</protein>
<dbReference type="AlphaFoldDB" id="A0A0A8Z1X3"/>
<accession>A0A0A8Z1X3</accession>